<evidence type="ECO:0000313" key="1">
    <source>
        <dbReference type="EMBL" id="KMQ81069.1"/>
    </source>
</evidence>
<gene>
    <name evidence="1" type="ORF">BPMI_03064c</name>
</gene>
<organism evidence="1 2">
    <name type="scientific">Candidatus Burkholderia pumila</name>
    <dbReference type="NCBI Taxonomy" id="1090375"/>
    <lineage>
        <taxon>Bacteria</taxon>
        <taxon>Pseudomonadati</taxon>
        <taxon>Pseudomonadota</taxon>
        <taxon>Betaproteobacteria</taxon>
        <taxon>Burkholderiales</taxon>
        <taxon>Burkholderiaceae</taxon>
        <taxon>Burkholderia</taxon>
    </lineage>
</organism>
<keyword evidence="2" id="KW-1185">Reference proteome</keyword>
<evidence type="ECO:0008006" key="3">
    <source>
        <dbReference type="Google" id="ProtNLM"/>
    </source>
</evidence>
<proteinExistence type="predicted"/>
<dbReference type="Pfam" id="PF11161">
    <property type="entry name" value="DUF2944"/>
    <property type="match status" value="1"/>
</dbReference>
<reference evidence="1 2" key="1">
    <citation type="submission" date="2015-06" db="EMBL/GenBank/DDBJ databases">
        <title>Comparative genomics of Burkholderia leaf nodule symbionts.</title>
        <authorList>
            <person name="Carlier A."/>
            <person name="Eberl L."/>
            <person name="Pinto-Carbo M."/>
        </authorList>
    </citation>
    <scope>NUCLEOTIDE SEQUENCE [LARGE SCALE GENOMIC DNA]</scope>
    <source>
        <strain evidence="1 2">UZHbot3</strain>
    </source>
</reference>
<evidence type="ECO:0000313" key="2">
    <source>
        <dbReference type="Proteomes" id="UP000242951"/>
    </source>
</evidence>
<accession>A0ABR5HP08</accession>
<name>A0ABR5HP08_9BURK</name>
<sequence length="218" mass="24519">MDEIVRQALAKWPNVPHCTGWLVLDRRGQWRMRDEAAQASGKFGTAIRHEALLSFINRNYECDGEGQWFFQNGPQQVYVELAYTPWIVRLSSVDGVLRLTDQIGAMFEPAEAFIDDAGGVLFTDVAKPTRVAALHDHDIDLVSDHATLNDAAREGVFHWRDGVDLPLQYVTRNAVEARFGFVAQSRCAWCLSPSFPDRALPCSAVSKSRRRAEIVEKS</sequence>
<dbReference type="EMBL" id="LELG01000013">
    <property type="protein sequence ID" value="KMQ81069.1"/>
    <property type="molecule type" value="Genomic_DNA"/>
</dbReference>
<protein>
    <recommendedName>
        <fullName evidence="3">DUF2946 family protein</fullName>
    </recommendedName>
</protein>
<dbReference type="Proteomes" id="UP000242951">
    <property type="component" value="Unassembled WGS sequence"/>
</dbReference>
<dbReference type="InterPro" id="IPR021332">
    <property type="entry name" value="DUF2944"/>
</dbReference>
<comment type="caution">
    <text evidence="1">The sequence shown here is derived from an EMBL/GenBank/DDBJ whole genome shotgun (WGS) entry which is preliminary data.</text>
</comment>